<dbReference type="Proteomes" id="UP000234681">
    <property type="component" value="Chromosome 2"/>
</dbReference>
<dbReference type="AlphaFoldDB" id="A6I5N5"/>
<gene>
    <name evidence="1" type="ORF">rCG_44374</name>
</gene>
<reference evidence="2" key="1">
    <citation type="submission" date="2005-09" db="EMBL/GenBank/DDBJ databases">
        <authorList>
            <person name="Mural R.J."/>
            <person name="Li P.W."/>
            <person name="Adams M.D."/>
            <person name="Amanatides P.G."/>
            <person name="Baden-Tillson H."/>
            <person name="Barnstead M."/>
            <person name="Chin S.H."/>
            <person name="Dew I."/>
            <person name="Evans C.A."/>
            <person name="Ferriera S."/>
            <person name="Flanigan M."/>
            <person name="Fosler C."/>
            <person name="Glodek A."/>
            <person name="Gu Z."/>
            <person name="Holt R.A."/>
            <person name="Jennings D."/>
            <person name="Kraft C.L."/>
            <person name="Lu F."/>
            <person name="Nguyen T."/>
            <person name="Nusskern D.R."/>
            <person name="Pfannkoch C.M."/>
            <person name="Sitter C."/>
            <person name="Sutton G.G."/>
            <person name="Venter J.C."/>
            <person name="Wang Z."/>
            <person name="Woodage T."/>
            <person name="Zheng X.H."/>
            <person name="Zhong F."/>
        </authorList>
    </citation>
    <scope>NUCLEOTIDE SEQUENCE [LARGE SCALE GENOMIC DNA]</scope>
    <source>
        <strain>BN</strain>
        <strain evidence="2">Sprague-Dawley</strain>
    </source>
</reference>
<evidence type="ECO:0000313" key="1">
    <source>
        <dbReference type="EMBL" id="EDM10343.1"/>
    </source>
</evidence>
<name>A6I5N5_RAT</name>
<proteinExistence type="predicted"/>
<sequence>MTWPMLVFNCLSGDVRVGEGVRNKAEATHLDYILSHCSVHPQESLAPEWLEWLPCRA</sequence>
<evidence type="ECO:0000313" key="2">
    <source>
        <dbReference type="Proteomes" id="UP000234681"/>
    </source>
</evidence>
<organism evidence="1 2">
    <name type="scientific">Rattus norvegicus</name>
    <name type="common">Rat</name>
    <dbReference type="NCBI Taxonomy" id="10116"/>
    <lineage>
        <taxon>Eukaryota</taxon>
        <taxon>Metazoa</taxon>
        <taxon>Chordata</taxon>
        <taxon>Craniata</taxon>
        <taxon>Vertebrata</taxon>
        <taxon>Euteleostomi</taxon>
        <taxon>Mammalia</taxon>
        <taxon>Eutheria</taxon>
        <taxon>Euarchontoglires</taxon>
        <taxon>Glires</taxon>
        <taxon>Rodentia</taxon>
        <taxon>Myomorpha</taxon>
        <taxon>Muroidea</taxon>
        <taxon>Muridae</taxon>
        <taxon>Murinae</taxon>
        <taxon>Rattus</taxon>
    </lineage>
</organism>
<dbReference type="EMBL" id="CH473955">
    <property type="protein sequence ID" value="EDM10343.1"/>
    <property type="molecule type" value="Genomic_DNA"/>
</dbReference>
<accession>A6I5N5</accession>
<protein>
    <submittedName>
        <fullName evidence="1">RCG44374</fullName>
    </submittedName>
</protein>